<dbReference type="RefSeq" id="WP_258421513.1">
    <property type="nucleotide sequence ID" value="NZ_JANAEZ010000014.1"/>
</dbReference>
<dbReference type="AlphaFoldDB" id="A0A9X2P7F9"/>
<dbReference type="EMBL" id="JANSUY010000001">
    <property type="protein sequence ID" value="MCR9013615.1"/>
    <property type="molecule type" value="Genomic_DNA"/>
</dbReference>
<dbReference type="Pfam" id="PF13905">
    <property type="entry name" value="Thioredoxin_8"/>
    <property type="match status" value="1"/>
</dbReference>
<feature type="domain" description="Thioredoxin" evidence="1">
    <location>
        <begin position="171"/>
        <end position="341"/>
    </location>
</feature>
<dbReference type="PANTHER" id="PTHR42852:SF13">
    <property type="entry name" value="PROTEIN DIPZ"/>
    <property type="match status" value="1"/>
</dbReference>
<dbReference type="InterPro" id="IPR036249">
    <property type="entry name" value="Thioredoxin-like_sf"/>
</dbReference>
<dbReference type="PROSITE" id="PS51257">
    <property type="entry name" value="PROKAR_LIPOPROTEIN"/>
    <property type="match status" value="1"/>
</dbReference>
<name>A0A9X2P7F9_9BACT</name>
<organism evidence="2 3">
    <name type="scientific">Aquiflexum gelatinilyticum</name>
    <dbReference type="NCBI Taxonomy" id="2961943"/>
    <lineage>
        <taxon>Bacteria</taxon>
        <taxon>Pseudomonadati</taxon>
        <taxon>Bacteroidota</taxon>
        <taxon>Cytophagia</taxon>
        <taxon>Cytophagales</taxon>
        <taxon>Cyclobacteriaceae</taxon>
        <taxon>Aquiflexum</taxon>
    </lineage>
</organism>
<dbReference type="Proteomes" id="UP001142175">
    <property type="component" value="Unassembled WGS sequence"/>
</dbReference>
<dbReference type="PROSITE" id="PS51352">
    <property type="entry name" value="THIOREDOXIN_2"/>
    <property type="match status" value="1"/>
</dbReference>
<dbReference type="InterPro" id="IPR013766">
    <property type="entry name" value="Thioredoxin_domain"/>
</dbReference>
<reference evidence="2" key="1">
    <citation type="submission" date="2022-08" db="EMBL/GenBank/DDBJ databases">
        <authorList>
            <person name="Zhang D."/>
        </authorList>
    </citation>
    <scope>NUCLEOTIDE SEQUENCE</scope>
    <source>
        <strain evidence="2">XJ19-11</strain>
    </source>
</reference>
<evidence type="ECO:0000259" key="1">
    <source>
        <dbReference type="PROSITE" id="PS51352"/>
    </source>
</evidence>
<proteinExistence type="predicted"/>
<dbReference type="InterPro" id="IPR012336">
    <property type="entry name" value="Thioredoxin-like_fold"/>
</dbReference>
<dbReference type="SUPFAM" id="SSF52833">
    <property type="entry name" value="Thioredoxin-like"/>
    <property type="match status" value="1"/>
</dbReference>
<comment type="caution">
    <text evidence="2">The sequence shown here is derived from an EMBL/GenBank/DDBJ whole genome shotgun (WGS) entry which is preliminary data.</text>
</comment>
<evidence type="ECO:0000313" key="3">
    <source>
        <dbReference type="Proteomes" id="UP001142175"/>
    </source>
</evidence>
<sequence length="341" mass="40204">MKYLFFIILFASLTGCHFDKQETTSADLTLYFDSDIKVDSILLTNITQDREFHTFKYSDNINVNLNDSINDLYAINFFVGNDHRMVQVWLNGENLIIKGKVFDKIKIQVDTVIGSDLYYKSLDFRQKYEDLLTDKPDSTFINNFLIAELKKEINSPFSIEIAQNFMIRNISNANELKKLFTVLSIQNDLIKNHLLNPYRKLENILSVTEIDFSKYKFFDKDNTLTSISLSENKRYLIDFWFIGCAPCIQDHKSIIKKLNSLNDKNVEIIGISIDRDQEQWKGFLNEKQYPWKNYREVDEHENRMRTKMMIDVYPTYLILDSKGFILYRSNGFSDIEKYLGI</sequence>
<accession>A0A9X2P7F9</accession>
<protein>
    <submittedName>
        <fullName evidence="2">TlpA family protein disulfide reductase</fullName>
    </submittedName>
</protein>
<gene>
    <name evidence="2" type="ORF">NU887_01145</name>
</gene>
<evidence type="ECO:0000313" key="2">
    <source>
        <dbReference type="EMBL" id="MCR9013615.1"/>
    </source>
</evidence>
<dbReference type="CDD" id="cd02966">
    <property type="entry name" value="TlpA_like_family"/>
    <property type="match status" value="1"/>
</dbReference>
<dbReference type="Gene3D" id="3.40.30.10">
    <property type="entry name" value="Glutaredoxin"/>
    <property type="match status" value="1"/>
</dbReference>
<dbReference type="PANTHER" id="PTHR42852">
    <property type="entry name" value="THIOL:DISULFIDE INTERCHANGE PROTEIN DSBE"/>
    <property type="match status" value="1"/>
</dbReference>
<dbReference type="InterPro" id="IPR050553">
    <property type="entry name" value="Thioredoxin_ResA/DsbE_sf"/>
</dbReference>
<keyword evidence="3" id="KW-1185">Reference proteome</keyword>